<organism evidence="1 2">
    <name type="scientific">Delftia acidovorans</name>
    <name type="common">Pseudomonas acidovorans</name>
    <name type="synonym">Comamonas acidovorans</name>
    <dbReference type="NCBI Taxonomy" id="80866"/>
    <lineage>
        <taxon>Bacteria</taxon>
        <taxon>Pseudomonadati</taxon>
        <taxon>Pseudomonadota</taxon>
        <taxon>Betaproteobacteria</taxon>
        <taxon>Burkholderiales</taxon>
        <taxon>Comamonadaceae</taxon>
        <taxon>Delftia</taxon>
    </lineage>
</organism>
<dbReference type="InterPro" id="IPR008514">
    <property type="entry name" value="T6SS_Hcp"/>
</dbReference>
<gene>
    <name evidence="1" type="ORF">I6G66_21280</name>
</gene>
<dbReference type="PANTHER" id="PTHR36152">
    <property type="entry name" value="CYTOPLASMIC PROTEIN-RELATED"/>
    <property type="match status" value="1"/>
</dbReference>
<dbReference type="PANTHER" id="PTHR36152:SF5">
    <property type="entry name" value="PROTEIN HCP1"/>
    <property type="match status" value="1"/>
</dbReference>
<dbReference type="AlphaFoldDB" id="A0A7T2S0V1"/>
<dbReference type="InterPro" id="IPR053165">
    <property type="entry name" value="HSI-I_assembly_Hcp1"/>
</dbReference>
<evidence type="ECO:0000313" key="1">
    <source>
        <dbReference type="EMBL" id="QPS06824.1"/>
    </source>
</evidence>
<dbReference type="Pfam" id="PF05638">
    <property type="entry name" value="T6SS_HCP"/>
    <property type="match status" value="1"/>
</dbReference>
<dbReference type="EMBL" id="CP065668">
    <property type="protein sequence ID" value="QPS06824.1"/>
    <property type="molecule type" value="Genomic_DNA"/>
</dbReference>
<accession>A0A7T2S0V1</accession>
<sequence length="160" mass="17263">MAIDMFLKVSGATGESQDAQHKGWTHATSFTWGAAQSNKMASGGGAGAGKVSFHDLNIVAMIDKCYPAVLKHCSTGKHIDQVEIDMCKAGGDQMIFGKITLSDVLVTSVYVDGIGANDMATVHYTFQAAKIKNQYWEQNSHGGKGLESQMSFNIKENREI</sequence>
<evidence type="ECO:0000313" key="2">
    <source>
        <dbReference type="Proteomes" id="UP000594778"/>
    </source>
</evidence>
<reference evidence="1 2" key="1">
    <citation type="submission" date="2020-12" db="EMBL/GenBank/DDBJ databases">
        <title>FDA dAtabase for Regulatory Grade micrObial Sequences (FDA-ARGOS): Supporting development and validation of Infectious Disease Dx tests.</title>
        <authorList>
            <person name="Sproer C."/>
            <person name="Gronow S."/>
            <person name="Severitt S."/>
            <person name="Schroder I."/>
            <person name="Tallon L."/>
            <person name="Sadzewicz L."/>
            <person name="Zhao X."/>
            <person name="Boylan J."/>
            <person name="Ott S."/>
            <person name="Bowen H."/>
            <person name="Vavikolanu K."/>
            <person name="Mehta A."/>
            <person name="Aluvathingal J."/>
            <person name="Nadendla S."/>
            <person name="Lowell S."/>
            <person name="Myers T."/>
            <person name="Yan Y."/>
            <person name="Sichtig H."/>
        </authorList>
    </citation>
    <scope>NUCLEOTIDE SEQUENCE [LARGE SCALE GENOMIC DNA]</scope>
    <source>
        <strain evidence="1 2">FDAARGOS_909</strain>
    </source>
</reference>
<dbReference type="SUPFAM" id="SSF141452">
    <property type="entry name" value="Hcp1-like"/>
    <property type="match status" value="1"/>
</dbReference>
<dbReference type="RefSeq" id="WP_197954380.1">
    <property type="nucleotide sequence ID" value="NZ_CP065668.1"/>
</dbReference>
<dbReference type="InterPro" id="IPR036624">
    <property type="entry name" value="Hcp1-lik_sf"/>
</dbReference>
<name>A0A7T2S0V1_DELAC</name>
<dbReference type="Gene3D" id="2.30.110.20">
    <property type="entry name" value="Hcp1-like"/>
    <property type="match status" value="1"/>
</dbReference>
<dbReference type="Proteomes" id="UP000594778">
    <property type="component" value="Chromosome"/>
</dbReference>
<proteinExistence type="predicted"/>
<protein>
    <submittedName>
        <fullName evidence="1">Type VI secretion system tube protein Hcp</fullName>
    </submittedName>
</protein>